<feature type="region of interest" description="Disordered" evidence="1">
    <location>
        <begin position="148"/>
        <end position="190"/>
    </location>
</feature>
<keyword evidence="2" id="KW-1133">Transmembrane helix</keyword>
<proteinExistence type="predicted"/>
<feature type="transmembrane region" description="Helical" evidence="2">
    <location>
        <begin position="90"/>
        <end position="108"/>
    </location>
</feature>
<accession>A0A1L7CYZ1</accession>
<keyword evidence="2" id="KW-0812">Transmembrane</keyword>
<feature type="compositionally biased region" description="Low complexity" evidence="1">
    <location>
        <begin position="148"/>
        <end position="160"/>
    </location>
</feature>
<feature type="compositionally biased region" description="Basic and acidic residues" evidence="1">
    <location>
        <begin position="1"/>
        <end position="10"/>
    </location>
</feature>
<gene>
    <name evidence="3" type="ORF">CSPHI_08360</name>
</gene>
<sequence>MHEQDGRGRDSAGAGGESPAEPTPEVTWFPPQGPPAAPGAAPGHPGHPPAQGHPGRPGPPGPYPGWAPPPAPPVGSSPVGAPGARSRTPVLLGVLALVAIAAGAAVALSGRGAGDTPDVGEGLDFAGIAGAAAEEADTADQATVTVTATESATRARAADTGRGGSGGAAPARSASSTRPAGAREDPVDPPCDGRGIIIYQSVYGPNAGEQLNAALDAHPGTVYASPGACASLNPEKDGYPVYAVYKDFGHDREALCAADTGIETNSRIMQDERIYGDYCGK</sequence>
<dbReference type="KEGG" id="csph:CSPHI_08360"/>
<evidence type="ECO:0000313" key="4">
    <source>
        <dbReference type="Proteomes" id="UP000185469"/>
    </source>
</evidence>
<protein>
    <submittedName>
        <fullName evidence="3">Uncharacterized protein</fullName>
    </submittedName>
</protein>
<evidence type="ECO:0000256" key="1">
    <source>
        <dbReference type="SAM" id="MobiDB-lite"/>
    </source>
</evidence>
<keyword evidence="4" id="KW-1185">Reference proteome</keyword>
<feature type="compositionally biased region" description="Pro residues" evidence="1">
    <location>
        <begin position="56"/>
        <end position="75"/>
    </location>
</feature>
<dbReference type="AlphaFoldDB" id="A0A1L7CYZ1"/>
<feature type="region of interest" description="Disordered" evidence="1">
    <location>
        <begin position="1"/>
        <end position="86"/>
    </location>
</feature>
<dbReference type="STRING" id="1437874.CSPHI_08360"/>
<dbReference type="Proteomes" id="UP000185469">
    <property type="component" value="Chromosome"/>
</dbReference>
<reference evidence="3 4" key="1">
    <citation type="submission" date="2014-08" db="EMBL/GenBank/DDBJ databases">
        <title>Complete genome sequence of Corynebacterium sphenisci CECT 5990(T) (=DSM 44792(T)), isolated from healthy wild penguins.</title>
        <authorList>
            <person name="Ruckert C."/>
            <person name="Albersmeier A."/>
            <person name="Winkler A."/>
            <person name="Kalinowski J."/>
        </authorList>
    </citation>
    <scope>NUCLEOTIDE SEQUENCE [LARGE SCALE GENOMIC DNA]</scope>
    <source>
        <strain evidence="3 4">DSM 44792</strain>
    </source>
</reference>
<dbReference type="RefSeq" id="WP_075692403.1">
    <property type="nucleotide sequence ID" value="NZ_CP009248.1"/>
</dbReference>
<keyword evidence="2" id="KW-0472">Membrane</keyword>
<feature type="compositionally biased region" description="Low complexity" evidence="1">
    <location>
        <begin position="38"/>
        <end position="54"/>
    </location>
</feature>
<dbReference type="OrthoDB" id="4427108at2"/>
<evidence type="ECO:0000256" key="2">
    <source>
        <dbReference type="SAM" id="Phobius"/>
    </source>
</evidence>
<feature type="compositionally biased region" description="Low complexity" evidence="1">
    <location>
        <begin position="168"/>
        <end position="180"/>
    </location>
</feature>
<organism evidence="3 4">
    <name type="scientific">Corynebacterium sphenisci DSM 44792</name>
    <dbReference type="NCBI Taxonomy" id="1437874"/>
    <lineage>
        <taxon>Bacteria</taxon>
        <taxon>Bacillati</taxon>
        <taxon>Actinomycetota</taxon>
        <taxon>Actinomycetes</taxon>
        <taxon>Mycobacteriales</taxon>
        <taxon>Corynebacteriaceae</taxon>
        <taxon>Corynebacterium</taxon>
    </lineage>
</organism>
<feature type="compositionally biased region" description="Low complexity" evidence="1">
    <location>
        <begin position="76"/>
        <end position="86"/>
    </location>
</feature>
<dbReference type="EMBL" id="CP009248">
    <property type="protein sequence ID" value="APT91042.1"/>
    <property type="molecule type" value="Genomic_DNA"/>
</dbReference>
<evidence type="ECO:0000313" key="3">
    <source>
        <dbReference type="EMBL" id="APT91042.1"/>
    </source>
</evidence>
<name>A0A1L7CYZ1_9CORY</name>